<name>A0ABU8Q7P1_9SPHN</name>
<comment type="caution">
    <text evidence="1">The sequence shown here is derived from an EMBL/GenBank/DDBJ whole genome shotgun (WGS) entry which is preliminary data.</text>
</comment>
<dbReference type="EMBL" id="JBBGZA010000001">
    <property type="protein sequence ID" value="MEJ5095493.1"/>
    <property type="molecule type" value="Genomic_DNA"/>
</dbReference>
<dbReference type="Proteomes" id="UP001380365">
    <property type="component" value="Unassembled WGS sequence"/>
</dbReference>
<evidence type="ECO:0000313" key="2">
    <source>
        <dbReference type="Proteomes" id="UP001380365"/>
    </source>
</evidence>
<reference evidence="1 2" key="1">
    <citation type="submission" date="2023-12" db="EMBL/GenBank/DDBJ databases">
        <title>Gut-associated functions are favored during microbiome assembly across C. elegans life.</title>
        <authorList>
            <person name="Zimmermann J."/>
        </authorList>
    </citation>
    <scope>NUCLEOTIDE SEQUENCE [LARGE SCALE GENOMIC DNA]</scope>
    <source>
        <strain evidence="1 2">JUb134</strain>
    </source>
</reference>
<proteinExistence type="predicted"/>
<accession>A0ABU8Q7P1</accession>
<organism evidence="1 2">
    <name type="scientific">Sphingomonas molluscorum</name>
    <dbReference type="NCBI Taxonomy" id="418184"/>
    <lineage>
        <taxon>Bacteria</taxon>
        <taxon>Pseudomonadati</taxon>
        <taxon>Pseudomonadota</taxon>
        <taxon>Alphaproteobacteria</taxon>
        <taxon>Sphingomonadales</taxon>
        <taxon>Sphingomonadaceae</taxon>
        <taxon>Sphingomonas</taxon>
    </lineage>
</organism>
<gene>
    <name evidence="1" type="ORF">WH159_13210</name>
</gene>
<dbReference type="RefSeq" id="WP_132882258.1">
    <property type="nucleotide sequence ID" value="NZ_JBBGZA010000001.1"/>
</dbReference>
<keyword evidence="2" id="KW-1185">Reference proteome</keyword>
<sequence length="94" mass="10318">MAEEPKPTYVVTTQEERDAAMAAAIAYDQAQADAKAAERAAFLAELKVVTTDPRYTWLLGELERLAPVYKLDSELSLHIVPLPGFLSRLRSAVG</sequence>
<evidence type="ECO:0000313" key="1">
    <source>
        <dbReference type="EMBL" id="MEJ5095493.1"/>
    </source>
</evidence>
<protein>
    <submittedName>
        <fullName evidence="1">Uncharacterized protein</fullName>
    </submittedName>
</protein>